<reference evidence="1 2" key="1">
    <citation type="journal article" date="2018" name="Biotechnol. Adv.">
        <title>Improved genomic resources and new bioinformatic workflow for the carcinogenic parasite Clonorchis sinensis: Biotechnological implications.</title>
        <authorList>
            <person name="Wang D."/>
            <person name="Korhonen P.K."/>
            <person name="Gasser R.B."/>
            <person name="Young N.D."/>
        </authorList>
    </citation>
    <scope>NUCLEOTIDE SEQUENCE [LARGE SCALE GENOMIC DNA]</scope>
    <source>
        <strain evidence="1">Cs-k2</strain>
    </source>
</reference>
<dbReference type="Gene3D" id="1.20.140.150">
    <property type="match status" value="1"/>
</dbReference>
<dbReference type="OrthoDB" id="6255693at2759"/>
<dbReference type="InParanoid" id="A0A419QFT6"/>
<keyword evidence="2" id="KW-1185">Reference proteome</keyword>
<feature type="non-terminal residue" evidence="1">
    <location>
        <position position="1"/>
    </location>
</feature>
<dbReference type="EMBL" id="NIRI02000042">
    <property type="protein sequence ID" value="KAG5448753.1"/>
    <property type="molecule type" value="Genomic_DNA"/>
</dbReference>
<name>A0A419QFT6_CLOSI</name>
<proteinExistence type="predicted"/>
<gene>
    <name evidence="1" type="ORF">CSKR_107701</name>
</gene>
<dbReference type="Proteomes" id="UP000286415">
    <property type="component" value="Unassembled WGS sequence"/>
</dbReference>
<protein>
    <submittedName>
        <fullName evidence="1">Uncharacterized protein</fullName>
    </submittedName>
</protein>
<evidence type="ECO:0000313" key="1">
    <source>
        <dbReference type="EMBL" id="KAG5448753.1"/>
    </source>
</evidence>
<reference evidence="1 2" key="2">
    <citation type="journal article" date="2021" name="Genomics">
        <title>High-quality reference genome for Clonorchis sinensis.</title>
        <authorList>
            <person name="Young N.D."/>
            <person name="Stroehlein A.J."/>
            <person name="Kinkar L."/>
            <person name="Wang T."/>
            <person name="Sohn W.M."/>
            <person name="Chang B.C.H."/>
            <person name="Kaur P."/>
            <person name="Weisz D."/>
            <person name="Dudchenko O."/>
            <person name="Aiden E.L."/>
            <person name="Korhonen P.K."/>
            <person name="Gasser R.B."/>
        </authorList>
    </citation>
    <scope>NUCLEOTIDE SEQUENCE [LARGE SCALE GENOMIC DNA]</scope>
    <source>
        <strain evidence="1">Cs-k2</strain>
    </source>
</reference>
<dbReference type="AlphaFoldDB" id="A0A419QFT6"/>
<comment type="caution">
    <text evidence="1">The sequence shown here is derived from an EMBL/GenBank/DDBJ whole genome shotgun (WGS) entry which is preliminary data.</text>
</comment>
<evidence type="ECO:0000313" key="2">
    <source>
        <dbReference type="Proteomes" id="UP000286415"/>
    </source>
</evidence>
<sequence length="254" mass="28442">NPYEKSMPYHGSKQFSLCPEDVPRGLVIVSSVLLLVAVILGLISAALPELTCINPTSTQTGLKDGFTKGYTQVCFKQGDCQELPMKANRDAAFNRITGLRVAAYGLHIFSLLMDSLVLVGIIVVIVFWYKNDSDSTKIRIASLSLGIALMIGGILFQLAVLLFHIEQFEDKWLSSPELPCGFNQWAVDQRTTTEIKFGNSYVLLWVATLLTFVCSWILIGSFYCWSYRRAEERTFEISARSINNDDCGELDEWS</sequence>
<organism evidence="1 2">
    <name type="scientific">Clonorchis sinensis</name>
    <name type="common">Chinese liver fluke</name>
    <dbReference type="NCBI Taxonomy" id="79923"/>
    <lineage>
        <taxon>Eukaryota</taxon>
        <taxon>Metazoa</taxon>
        <taxon>Spiralia</taxon>
        <taxon>Lophotrochozoa</taxon>
        <taxon>Platyhelminthes</taxon>
        <taxon>Trematoda</taxon>
        <taxon>Digenea</taxon>
        <taxon>Opisthorchiida</taxon>
        <taxon>Opisthorchiata</taxon>
        <taxon>Opisthorchiidae</taxon>
        <taxon>Clonorchis</taxon>
    </lineage>
</organism>
<accession>A0A419QFT6</accession>